<dbReference type="SUPFAM" id="SSF53254">
    <property type="entry name" value="Phosphoglycerate mutase-like"/>
    <property type="match status" value="1"/>
</dbReference>
<organism evidence="1 2">
    <name type="scientific">Aquibacillus koreensis</name>
    <dbReference type="NCBI Taxonomy" id="279446"/>
    <lineage>
        <taxon>Bacteria</taxon>
        <taxon>Bacillati</taxon>
        <taxon>Bacillota</taxon>
        <taxon>Bacilli</taxon>
        <taxon>Bacillales</taxon>
        <taxon>Bacillaceae</taxon>
        <taxon>Aquibacillus</taxon>
    </lineage>
</organism>
<dbReference type="InterPro" id="IPR013078">
    <property type="entry name" value="His_Pase_superF_clade-1"/>
</dbReference>
<dbReference type="InterPro" id="IPR050275">
    <property type="entry name" value="PGM_Phosphatase"/>
</dbReference>
<evidence type="ECO:0000313" key="2">
    <source>
        <dbReference type="Proteomes" id="UP001145072"/>
    </source>
</evidence>
<dbReference type="InterPro" id="IPR029033">
    <property type="entry name" value="His_PPase_superfam"/>
</dbReference>
<sequence>MVRHCNAEGQHKDSPLTKDGIEQSQLLSTFLENNNNLIDRIISSPYLRAIESIRPYALTHNIPIEIDYRLQERLLSQEPIDDWMDVLEESFTNFDFCLPGGESSNDALDRAYKVIEEVLNDKASENVVIVTHGNLLALLLHRFQGDIGFNHWKELTNPDIFLVQGKEQEYSVERIWA</sequence>
<gene>
    <name evidence="1" type="ORF">NC661_20920</name>
</gene>
<dbReference type="Gene3D" id="3.40.50.1240">
    <property type="entry name" value="Phosphoglycerate mutase-like"/>
    <property type="match status" value="1"/>
</dbReference>
<dbReference type="GO" id="GO:0016791">
    <property type="term" value="F:phosphatase activity"/>
    <property type="evidence" value="ECO:0007669"/>
    <property type="project" value="TreeGrafter"/>
</dbReference>
<dbReference type="EMBL" id="JAMQJZ010000030">
    <property type="protein sequence ID" value="MDC3422809.1"/>
    <property type="molecule type" value="Genomic_DNA"/>
</dbReference>
<name>A0A9X3WT04_9BACI</name>
<protein>
    <submittedName>
        <fullName evidence="1">Histidine phosphatase family protein</fullName>
    </submittedName>
</protein>
<comment type="caution">
    <text evidence="1">The sequence shown here is derived from an EMBL/GenBank/DDBJ whole genome shotgun (WGS) entry which is preliminary data.</text>
</comment>
<dbReference type="Proteomes" id="UP001145072">
    <property type="component" value="Unassembled WGS sequence"/>
</dbReference>
<dbReference type="CDD" id="cd07067">
    <property type="entry name" value="HP_PGM_like"/>
    <property type="match status" value="1"/>
</dbReference>
<dbReference type="PANTHER" id="PTHR48100:SF1">
    <property type="entry name" value="HISTIDINE PHOSPHATASE FAMILY PROTEIN-RELATED"/>
    <property type="match status" value="1"/>
</dbReference>
<accession>A0A9X3WT04</accession>
<keyword evidence="2" id="KW-1185">Reference proteome</keyword>
<dbReference type="PANTHER" id="PTHR48100">
    <property type="entry name" value="BROAD-SPECIFICITY PHOSPHATASE YOR283W-RELATED"/>
    <property type="match status" value="1"/>
</dbReference>
<reference evidence="1" key="1">
    <citation type="submission" date="2022-06" db="EMBL/GenBank/DDBJ databases">
        <title>Aquibacillus sp. a new bacterium isolated from soil saline samples.</title>
        <authorList>
            <person name="Galisteo C."/>
            <person name="De La Haba R."/>
            <person name="Sanchez-Porro C."/>
            <person name="Ventosa A."/>
        </authorList>
    </citation>
    <scope>NUCLEOTIDE SEQUENCE</scope>
    <source>
        <strain evidence="1">JCM 12387</strain>
    </source>
</reference>
<proteinExistence type="predicted"/>
<dbReference type="AlphaFoldDB" id="A0A9X3WT04"/>
<evidence type="ECO:0000313" key="1">
    <source>
        <dbReference type="EMBL" id="MDC3422809.1"/>
    </source>
</evidence>
<dbReference type="GO" id="GO:0005737">
    <property type="term" value="C:cytoplasm"/>
    <property type="evidence" value="ECO:0007669"/>
    <property type="project" value="TreeGrafter"/>
</dbReference>
<dbReference type="Pfam" id="PF00300">
    <property type="entry name" value="His_Phos_1"/>
    <property type="match status" value="1"/>
</dbReference>